<keyword evidence="7" id="KW-1015">Disulfide bond</keyword>
<evidence type="ECO:0000256" key="2">
    <source>
        <dbReference type="ARBA" id="ARBA00011245"/>
    </source>
</evidence>
<dbReference type="CDD" id="cd05199">
    <property type="entry name" value="SDH_like"/>
    <property type="match status" value="1"/>
</dbReference>
<evidence type="ECO:0000313" key="14">
    <source>
        <dbReference type="EMBL" id="KEO72048.1"/>
    </source>
</evidence>
<keyword evidence="15" id="KW-1185">Reference proteome</keyword>
<evidence type="ECO:0000256" key="5">
    <source>
        <dbReference type="ARBA" id="ARBA00022605"/>
    </source>
</evidence>
<feature type="binding site" evidence="11">
    <location>
        <position position="227"/>
    </location>
    <ligand>
        <name>NAD(+)</name>
        <dbReference type="ChEBI" id="CHEBI:57540"/>
    </ligand>
</feature>
<evidence type="ECO:0000256" key="11">
    <source>
        <dbReference type="PIRSR" id="PIRSR018250-3"/>
    </source>
</evidence>
<dbReference type="InterPro" id="IPR027281">
    <property type="entry name" value="Lys1"/>
</dbReference>
<dbReference type="GO" id="GO:0004754">
    <property type="term" value="F:saccharopine dehydrogenase (NAD+, L-lysine-forming) activity"/>
    <property type="evidence" value="ECO:0007669"/>
    <property type="project" value="UniProtKB-EC"/>
</dbReference>
<gene>
    <name evidence="14" type="ORF">EL17_19230</name>
</gene>
<dbReference type="OrthoDB" id="1141481at2"/>
<dbReference type="eggNOG" id="COG0686">
    <property type="taxonomic scope" value="Bacteria"/>
</dbReference>
<dbReference type="InterPro" id="IPR051168">
    <property type="entry name" value="AASS"/>
</dbReference>
<proteinExistence type="predicted"/>
<sequence length="404" mass="45576">MKIGLIKENKNPYDKRVPFDPSQLATIVRNAEGYFDFIIEPSAHRCFADSEYIDEGLTVSAEVEDCDILMGIKEVPIASIIPNKTYIFFSHTTKKQEANRRMLQHILENHVTLIDYEGIKDKNGNRLVAFGKWAGIVGAYNGLWTYGKKTGLFDLKRAIDCYDIQELKQELKKISLPPIKMVITGTGKVGGGVQEILKLVKVKEVSPADLISKYYEVPVYAVLSSEDYNRRKADGVYNREEFHSHPELYESDFLKYTEACDILFAAAYWHPRAPRLFAPKDLLADDFNISVIADISCDIDGSIPTTLRSSSVADPVYDVDRKTMREIPAFGSQHSISVMAIDNLPCELPRDASRDFGNQLMQYLIPELMLESSDLLEKATIAKNGKLMPAYTYLEGYVNPITTN</sequence>
<evidence type="ECO:0000313" key="15">
    <source>
        <dbReference type="Proteomes" id="UP000027821"/>
    </source>
</evidence>
<dbReference type="SMART" id="SM01003">
    <property type="entry name" value="AlaDh_PNT_N"/>
    <property type="match status" value="1"/>
</dbReference>
<keyword evidence="5" id="KW-0028">Amino-acid biosynthesis</keyword>
<dbReference type="AlphaFoldDB" id="A0A074KWS2"/>
<keyword evidence="6" id="KW-0560">Oxidoreductase</keyword>
<dbReference type="PANTHER" id="PTHR11133:SF22">
    <property type="entry name" value="ALPHA-AMINOADIPIC SEMIALDEHYDE SYNTHASE, MITOCHONDRIAL"/>
    <property type="match status" value="1"/>
</dbReference>
<evidence type="ECO:0000256" key="8">
    <source>
        <dbReference type="ARBA" id="ARBA00033228"/>
    </source>
</evidence>
<comment type="pathway">
    <text evidence="1">Amino-acid biosynthesis; L-lysine biosynthesis via AAA pathway; L-lysine from L-alpha-aminoadipate (fungal route): step 3/3.</text>
</comment>
<evidence type="ECO:0000256" key="7">
    <source>
        <dbReference type="ARBA" id="ARBA00023157"/>
    </source>
</evidence>
<evidence type="ECO:0000256" key="4">
    <source>
        <dbReference type="ARBA" id="ARBA00021221"/>
    </source>
</evidence>
<evidence type="ECO:0000256" key="9">
    <source>
        <dbReference type="ARBA" id="ARBA00047860"/>
    </source>
</evidence>
<name>A0A074KWS2_9BACT</name>
<protein>
    <recommendedName>
        <fullName evidence="4">Saccharopine dehydrogenase [NAD(+), L-lysine-forming]</fullName>
        <ecNumber evidence="3">1.5.1.7</ecNumber>
    </recommendedName>
    <alternativeName>
        <fullName evidence="8">Lysine--2-oxoglutarate reductase</fullName>
    </alternativeName>
</protein>
<evidence type="ECO:0000256" key="6">
    <source>
        <dbReference type="ARBA" id="ARBA00023002"/>
    </source>
</evidence>
<dbReference type="Proteomes" id="UP000027821">
    <property type="component" value="Unassembled WGS sequence"/>
</dbReference>
<dbReference type="SMART" id="SM01002">
    <property type="entry name" value="AlaDh_PNT_C"/>
    <property type="match status" value="1"/>
</dbReference>
<dbReference type="SUPFAM" id="SSF52283">
    <property type="entry name" value="Formate/glycerate dehydrogenase catalytic domain-like"/>
    <property type="match status" value="1"/>
</dbReference>
<comment type="subunit">
    <text evidence="2">Monomer.</text>
</comment>
<feature type="domain" description="Alanine dehydrogenase/pyridine nucleotide transhydrogenase N-terminal" evidence="13">
    <location>
        <begin position="4"/>
        <end position="137"/>
    </location>
</feature>
<dbReference type="UniPathway" id="UPA00033">
    <property type="reaction ID" value="UER00034"/>
</dbReference>
<evidence type="ECO:0000256" key="3">
    <source>
        <dbReference type="ARBA" id="ARBA00012847"/>
    </source>
</evidence>
<dbReference type="STRING" id="1048983.EL17_19230"/>
<dbReference type="RefSeq" id="WP_035078202.1">
    <property type="nucleotide sequence ID" value="NZ_JMIH01000028.1"/>
</dbReference>
<reference evidence="14 15" key="1">
    <citation type="submission" date="2014-04" db="EMBL/GenBank/DDBJ databases">
        <title>Characterization and application of a salt tolerant electro-active bacterium.</title>
        <authorList>
            <person name="Yang L."/>
            <person name="Wei S."/>
            <person name="Tay Q.X.M."/>
        </authorList>
    </citation>
    <scope>NUCLEOTIDE SEQUENCE [LARGE SCALE GENOMIC DNA]</scope>
    <source>
        <strain evidence="14 15">LY1</strain>
    </source>
</reference>
<evidence type="ECO:0000259" key="13">
    <source>
        <dbReference type="SMART" id="SM01003"/>
    </source>
</evidence>
<comment type="catalytic activity">
    <reaction evidence="9">
        <text>L-saccharopine + NAD(+) + H2O = L-lysine + 2-oxoglutarate + NADH + H(+)</text>
        <dbReference type="Rhea" id="RHEA:12440"/>
        <dbReference type="ChEBI" id="CHEBI:15377"/>
        <dbReference type="ChEBI" id="CHEBI:15378"/>
        <dbReference type="ChEBI" id="CHEBI:16810"/>
        <dbReference type="ChEBI" id="CHEBI:32551"/>
        <dbReference type="ChEBI" id="CHEBI:57540"/>
        <dbReference type="ChEBI" id="CHEBI:57945"/>
        <dbReference type="ChEBI" id="CHEBI:57951"/>
        <dbReference type="EC" id="1.5.1.7"/>
    </reaction>
</comment>
<feature type="binding site" evidence="11">
    <location>
        <position position="268"/>
    </location>
    <ligand>
        <name>NAD(+)</name>
        <dbReference type="ChEBI" id="CHEBI:57540"/>
    </ligand>
</feature>
<comment type="caution">
    <text evidence="14">The sequence shown here is derived from an EMBL/GenBank/DDBJ whole genome shotgun (WGS) entry which is preliminary data.</text>
</comment>
<evidence type="ECO:0000256" key="1">
    <source>
        <dbReference type="ARBA" id="ARBA00004884"/>
    </source>
</evidence>
<dbReference type="Pfam" id="PF05222">
    <property type="entry name" value="AlaDh_PNT_N"/>
    <property type="match status" value="1"/>
</dbReference>
<keyword evidence="11" id="KW-0520">NAD</keyword>
<feature type="active site" description="Proton acceptor" evidence="10">
    <location>
        <position position="73"/>
    </location>
</feature>
<dbReference type="GO" id="GO:0019878">
    <property type="term" value="P:lysine biosynthetic process via aminoadipic acid"/>
    <property type="evidence" value="ECO:0007669"/>
    <property type="project" value="UniProtKB-UniPathway"/>
</dbReference>
<dbReference type="Gene3D" id="3.40.50.720">
    <property type="entry name" value="NAD(P)-binding Rossmann-like Domain"/>
    <property type="match status" value="2"/>
</dbReference>
<organism evidence="14 15">
    <name type="scientific">Anditalea andensis</name>
    <dbReference type="NCBI Taxonomy" id="1048983"/>
    <lineage>
        <taxon>Bacteria</taxon>
        <taxon>Pseudomonadati</taxon>
        <taxon>Bacteroidota</taxon>
        <taxon>Cytophagia</taxon>
        <taxon>Cytophagales</taxon>
        <taxon>Cytophagaceae</taxon>
        <taxon>Anditalea</taxon>
    </lineage>
</organism>
<feature type="domain" description="Alanine dehydrogenase/pyridine nucleotide transhydrogenase NAD(H)-binding" evidence="12">
    <location>
        <begin position="164"/>
        <end position="340"/>
    </location>
</feature>
<dbReference type="InterPro" id="IPR007698">
    <property type="entry name" value="AlaDH/PNT_NAD(H)-bd"/>
</dbReference>
<dbReference type="EMBL" id="JMIH01000028">
    <property type="protein sequence ID" value="KEO72048.1"/>
    <property type="molecule type" value="Genomic_DNA"/>
</dbReference>
<dbReference type="EC" id="1.5.1.7" evidence="3"/>
<feature type="active site" description="Proton donor" evidence="10">
    <location>
        <position position="91"/>
    </location>
</feature>
<evidence type="ECO:0000256" key="10">
    <source>
        <dbReference type="PIRSR" id="PIRSR018250-1"/>
    </source>
</evidence>
<dbReference type="PANTHER" id="PTHR11133">
    <property type="entry name" value="SACCHAROPINE DEHYDROGENASE"/>
    <property type="match status" value="1"/>
</dbReference>
<dbReference type="PIRSF" id="PIRSF018250">
    <property type="entry name" value="Saccharopine_DH_Lys"/>
    <property type="match status" value="1"/>
</dbReference>
<dbReference type="InterPro" id="IPR007886">
    <property type="entry name" value="AlaDH/PNT_N"/>
</dbReference>
<feature type="binding site" evidence="11">
    <location>
        <begin position="341"/>
        <end position="344"/>
    </location>
    <ligand>
        <name>NAD(+)</name>
        <dbReference type="ChEBI" id="CHEBI:57540"/>
    </ligand>
</feature>
<evidence type="ECO:0000259" key="12">
    <source>
        <dbReference type="SMART" id="SM01002"/>
    </source>
</evidence>
<accession>A0A074KWS2</accession>